<evidence type="ECO:0000313" key="5">
    <source>
        <dbReference type="Proteomes" id="UP000074356"/>
    </source>
</evidence>
<dbReference type="AlphaFoldDB" id="A0A0Z8K7T4"/>
<dbReference type="Proteomes" id="UP000074356">
    <property type="component" value="Unassembled WGS sequence"/>
</dbReference>
<proteinExistence type="predicted"/>
<organism evidence="4 5">
    <name type="scientific">Streptococcus suis</name>
    <dbReference type="NCBI Taxonomy" id="1307"/>
    <lineage>
        <taxon>Bacteria</taxon>
        <taxon>Bacillati</taxon>
        <taxon>Bacillota</taxon>
        <taxon>Bacilli</taxon>
        <taxon>Lactobacillales</taxon>
        <taxon>Streptococcaceae</taxon>
        <taxon>Streptococcus</taxon>
    </lineage>
</organism>
<dbReference type="Pfam" id="PF00724">
    <property type="entry name" value="Oxidored_FMN"/>
    <property type="match status" value="1"/>
</dbReference>
<evidence type="ECO:0000256" key="1">
    <source>
        <dbReference type="ARBA" id="ARBA00022630"/>
    </source>
</evidence>
<dbReference type="GO" id="GO:0016491">
    <property type="term" value="F:oxidoreductase activity"/>
    <property type="evidence" value="ECO:0007669"/>
    <property type="project" value="UniProtKB-KW"/>
</dbReference>
<reference evidence="4 5" key="1">
    <citation type="submission" date="2016-02" db="EMBL/GenBank/DDBJ databases">
        <authorList>
            <consortium name="Pathogen Informatics"/>
        </authorList>
    </citation>
    <scope>NUCLEOTIDE SEQUENCE [LARGE SCALE GENOMIC DNA]</scope>
    <source>
        <strain evidence="4 5">LSS78</strain>
    </source>
</reference>
<dbReference type="InterPro" id="IPR013785">
    <property type="entry name" value="Aldolase_TIM"/>
</dbReference>
<keyword evidence="2 4" id="KW-0560">Oxidoreductase</keyword>
<dbReference type="SUPFAM" id="SSF51395">
    <property type="entry name" value="FMN-linked oxidoreductases"/>
    <property type="match status" value="1"/>
</dbReference>
<dbReference type="InterPro" id="IPR051799">
    <property type="entry name" value="NADH_flavin_oxidoreductase"/>
</dbReference>
<dbReference type="PANTHER" id="PTHR43656">
    <property type="entry name" value="BINDING OXIDOREDUCTASE, PUTATIVE (AFU_ORTHOLOGUE AFUA_2G08260)-RELATED"/>
    <property type="match status" value="1"/>
</dbReference>
<dbReference type="InterPro" id="IPR001155">
    <property type="entry name" value="OxRdtase_FMN_N"/>
</dbReference>
<evidence type="ECO:0000259" key="3">
    <source>
        <dbReference type="Pfam" id="PF00724"/>
    </source>
</evidence>
<dbReference type="CDD" id="cd04735">
    <property type="entry name" value="OYE_like_4_FMN"/>
    <property type="match status" value="1"/>
</dbReference>
<dbReference type="EMBL" id="FIIB01000011">
    <property type="protein sequence ID" value="CYV67364.1"/>
    <property type="molecule type" value="Genomic_DNA"/>
</dbReference>
<dbReference type="Gene3D" id="3.20.20.70">
    <property type="entry name" value="Aldolase class I"/>
    <property type="match status" value="1"/>
</dbReference>
<evidence type="ECO:0000256" key="2">
    <source>
        <dbReference type="ARBA" id="ARBA00023002"/>
    </source>
</evidence>
<evidence type="ECO:0000313" key="4">
    <source>
        <dbReference type="EMBL" id="CYV67364.1"/>
    </source>
</evidence>
<sequence>MTKQLTDTVVLRHGAKLDSRIVMSPMLTYSGSEGGFATEDTLKYYGSRSQAASLLITEFHYVSPTGGPSSRPGYPEQLGIQDDDHLDSITAIAQALKKDGNKAILQIHHGGREARARGAKGHEVLAPSQLDFSFLPYPVREMTHEEIVEIIKDFGRATKRAIDAGFDGVEIHGANHYLIQQFFSAFSNHRQDKWGGSLEKRMTFALEVVKEVKSVIARYAPKDFIIGYRLSPEEIHGTNIGYSYKESMALVAEIAREELDYISLSIWGGFEAGPAGLNQSYGQLFKEVVGDQTQIIVVGSIFTEEDAQKAVSEHTDLIAIGRGTLIDPLFGQKIKDGRGKSIVSEISPEQVPATLWTSGLHEAFTREDSLGLPKLPGQESILHLHQGIYDPVEHR</sequence>
<protein>
    <submittedName>
        <fullName evidence="4">NADH:flavin oxidoreductase/NADH oxidase family protein</fullName>
        <ecNumber evidence="4">1.-.-.-</ecNumber>
    </submittedName>
</protein>
<dbReference type="EC" id="1.-.-.-" evidence="4"/>
<gene>
    <name evidence="4" type="ORF">ERS132440_01434</name>
</gene>
<keyword evidence="1" id="KW-0285">Flavoprotein</keyword>
<dbReference type="RefSeq" id="WP_044681618.1">
    <property type="nucleotide sequence ID" value="NZ_CEHN01000004.1"/>
</dbReference>
<feature type="domain" description="NADH:flavin oxidoreductase/NADH oxidase N-terminal" evidence="3">
    <location>
        <begin position="16"/>
        <end position="339"/>
    </location>
</feature>
<dbReference type="PANTHER" id="PTHR43656:SF2">
    <property type="entry name" value="BINDING OXIDOREDUCTASE, PUTATIVE (AFU_ORTHOLOGUE AFUA_2G08260)-RELATED"/>
    <property type="match status" value="1"/>
</dbReference>
<name>A0A0Z8K7T4_STRSU</name>
<accession>A0A0Z8K7T4</accession>
<dbReference type="GO" id="GO:0010181">
    <property type="term" value="F:FMN binding"/>
    <property type="evidence" value="ECO:0007669"/>
    <property type="project" value="InterPro"/>
</dbReference>